<sequence length="986" mass="106284">MTDSAANDRPASLRTEMLALLVEPLGVDAMAGQAALRRLAENVDTVARACGCAGLPPSGSTLPWVSGAVAACVEEHELVRLATAQGGTLTLGEAGALRELTRLEGIRPRLQALAGVPVEALRADLAAVAVAERLLPGVLERCRRADQDWPEEIWPSIREIDVDSALTDLSRPRVTRQAAAAREVVLQHSVSAAQDLRNRDLVTRLEKVRDFIAAETAYEAFLSERPRWWRWLAPDARSGFRADRRDALAWAIEARDTGAVSGSALGLLAADDARAVIEHASATTSVTTTASPSRPPATSSADRLATGLLAVASRHDLDQLRAVESWYTKNAALFDRVAAAMDVRSTEPGLRRALDPLVGELALPSGTVDTSRTDYRGIQSALRAEVEARLQRTPYSEHATESEDLVRIIGRIGTLERELRDAMRPLPAVRGRLLVAIAGRTKSGKTTLRKALTRDADRTGIGRGAHRTTRKTSAFDVGSVTYLDTPGFAAKDDDFDARRARAACDSADAVVWNYADTLRDEEAAELQRLLLSGKPLLAVVNVKGLVNTPVRLQLFADLPEREFKSAPGHAVRIAQVAIAVGAAPPDILAVHSGAAHEALSTADRELGDRALRASRLPELEQSLARLLAERAIPLRAVRLAEGVRAPLAAIHDRLGEELPDIDRALDDLERSAPSEQAALLDAFRIAARGAHDRLTAGRQHAKEQLPKLIGELGGADHARRWSDFVTGLGWEGPVSALESELERETRNRRRVLRVQSSPPEWRDDQHPRVQPRPAVKPVSVGTAAAKGAATALLSSLTAKGIPKKLSVPPPAVAAVYVAETLTAASKAVSGEVDRVRQAKDEWTSATTELAEAGLDELHDFVEARLARIVEDATARIDAQFAAQAADISSARERFEQLGRMRTAVRSALDAIDLVLVRRLLSLAGGDPAAVRRARRTPGVELRVWTDASRTAEVRSCLREHLVDVLTDQLEVCSDSRSGEGDGTAHD</sequence>
<comment type="caution">
    <text evidence="3">The sequence shown here is derived from an EMBL/GenBank/DDBJ whole genome shotgun (WGS) entry which is preliminary data.</text>
</comment>
<evidence type="ECO:0000313" key="3">
    <source>
        <dbReference type="EMBL" id="GGW69000.1"/>
    </source>
</evidence>
<gene>
    <name evidence="3" type="ORF">GCM10010503_52750</name>
</gene>
<reference evidence="3" key="2">
    <citation type="submission" date="2020-09" db="EMBL/GenBank/DDBJ databases">
        <authorList>
            <person name="Sun Q."/>
            <person name="Ohkuma M."/>
        </authorList>
    </citation>
    <scope>NUCLEOTIDE SEQUENCE</scope>
    <source>
        <strain evidence="3">JCM 4490</strain>
    </source>
</reference>
<protein>
    <recommendedName>
        <fullName evidence="2">G domain-containing protein</fullName>
    </recommendedName>
</protein>
<keyword evidence="4" id="KW-1185">Reference proteome</keyword>
<evidence type="ECO:0000259" key="2">
    <source>
        <dbReference type="Pfam" id="PF01926"/>
    </source>
</evidence>
<dbReference type="SUPFAM" id="SSF52540">
    <property type="entry name" value="P-loop containing nucleoside triphosphate hydrolases"/>
    <property type="match status" value="1"/>
</dbReference>
<accession>A0A918JBP3</accession>
<dbReference type="InterPro" id="IPR027417">
    <property type="entry name" value="P-loop_NTPase"/>
</dbReference>
<evidence type="ECO:0000256" key="1">
    <source>
        <dbReference type="SAM" id="MobiDB-lite"/>
    </source>
</evidence>
<dbReference type="Pfam" id="PF01926">
    <property type="entry name" value="MMR_HSR1"/>
    <property type="match status" value="1"/>
</dbReference>
<feature type="domain" description="G" evidence="2">
    <location>
        <begin position="435"/>
        <end position="541"/>
    </location>
</feature>
<dbReference type="Gene3D" id="3.40.50.300">
    <property type="entry name" value="P-loop containing nucleotide triphosphate hydrolases"/>
    <property type="match status" value="1"/>
</dbReference>
<organism evidence="3 4">
    <name type="scientific">Streptomyces lucensis JCM 4490</name>
    <dbReference type="NCBI Taxonomy" id="1306176"/>
    <lineage>
        <taxon>Bacteria</taxon>
        <taxon>Bacillati</taxon>
        <taxon>Actinomycetota</taxon>
        <taxon>Actinomycetes</taxon>
        <taxon>Kitasatosporales</taxon>
        <taxon>Streptomycetaceae</taxon>
        <taxon>Streptomyces</taxon>
    </lineage>
</organism>
<dbReference type="InterPro" id="IPR006073">
    <property type="entry name" value="GTP-bd"/>
</dbReference>
<dbReference type="GO" id="GO:0005525">
    <property type="term" value="F:GTP binding"/>
    <property type="evidence" value="ECO:0007669"/>
    <property type="project" value="InterPro"/>
</dbReference>
<dbReference type="Proteomes" id="UP000620224">
    <property type="component" value="Unassembled WGS sequence"/>
</dbReference>
<name>A0A918JBP3_9ACTN</name>
<evidence type="ECO:0000313" key="4">
    <source>
        <dbReference type="Proteomes" id="UP000620224"/>
    </source>
</evidence>
<dbReference type="AlphaFoldDB" id="A0A918JBP3"/>
<dbReference type="EMBL" id="BMUE01000013">
    <property type="protein sequence ID" value="GGW69000.1"/>
    <property type="molecule type" value="Genomic_DNA"/>
</dbReference>
<feature type="region of interest" description="Disordered" evidence="1">
    <location>
        <begin position="750"/>
        <end position="778"/>
    </location>
</feature>
<proteinExistence type="predicted"/>
<dbReference type="RefSeq" id="WP_190017845.1">
    <property type="nucleotide sequence ID" value="NZ_BMUE01000013.1"/>
</dbReference>
<feature type="region of interest" description="Disordered" evidence="1">
    <location>
        <begin position="282"/>
        <end position="301"/>
    </location>
</feature>
<reference evidence="3" key="1">
    <citation type="journal article" date="2014" name="Int. J. Syst. Evol. Microbiol.">
        <title>Complete genome sequence of Corynebacterium casei LMG S-19264T (=DSM 44701T), isolated from a smear-ripened cheese.</title>
        <authorList>
            <consortium name="US DOE Joint Genome Institute (JGI-PGF)"/>
            <person name="Walter F."/>
            <person name="Albersmeier A."/>
            <person name="Kalinowski J."/>
            <person name="Ruckert C."/>
        </authorList>
    </citation>
    <scope>NUCLEOTIDE SEQUENCE</scope>
    <source>
        <strain evidence="3">JCM 4490</strain>
    </source>
</reference>